<dbReference type="PANTHER" id="PTHR11487:SF0">
    <property type="entry name" value="S-ACYL FATTY ACID SYNTHASE THIOESTERASE, MEDIUM CHAIN"/>
    <property type="match status" value="1"/>
</dbReference>
<feature type="domain" description="Thioesterase" evidence="2">
    <location>
        <begin position="43"/>
        <end position="265"/>
    </location>
</feature>
<evidence type="ECO:0000313" key="4">
    <source>
        <dbReference type="Proteomes" id="UP001374803"/>
    </source>
</evidence>
<dbReference type="Proteomes" id="UP001374803">
    <property type="component" value="Chromosome"/>
</dbReference>
<comment type="similarity">
    <text evidence="1">Belongs to the thioesterase family.</text>
</comment>
<organism evidence="3 4">
    <name type="scientific">Pendulispora rubella</name>
    <dbReference type="NCBI Taxonomy" id="2741070"/>
    <lineage>
        <taxon>Bacteria</taxon>
        <taxon>Pseudomonadati</taxon>
        <taxon>Myxococcota</taxon>
        <taxon>Myxococcia</taxon>
        <taxon>Myxococcales</taxon>
        <taxon>Sorangiineae</taxon>
        <taxon>Pendulisporaceae</taxon>
        <taxon>Pendulispora</taxon>
    </lineage>
</organism>
<dbReference type="EMBL" id="CP089983">
    <property type="protein sequence ID" value="WXB03739.1"/>
    <property type="molecule type" value="Genomic_DNA"/>
</dbReference>
<dbReference type="GO" id="GO:0016787">
    <property type="term" value="F:hydrolase activity"/>
    <property type="evidence" value="ECO:0007669"/>
    <property type="project" value="UniProtKB-KW"/>
</dbReference>
<proteinExistence type="inferred from homology"/>
<dbReference type="Gene3D" id="3.40.50.1820">
    <property type="entry name" value="alpha/beta hydrolase"/>
    <property type="match status" value="1"/>
</dbReference>
<keyword evidence="3" id="KW-0378">Hydrolase</keyword>
<dbReference type="InterPro" id="IPR029058">
    <property type="entry name" value="AB_hydrolase_fold"/>
</dbReference>
<dbReference type="SUPFAM" id="SSF53474">
    <property type="entry name" value="alpha/beta-Hydrolases"/>
    <property type="match status" value="1"/>
</dbReference>
<dbReference type="RefSeq" id="WP_394833373.1">
    <property type="nucleotide sequence ID" value="NZ_CP089929.1"/>
</dbReference>
<dbReference type="PANTHER" id="PTHR11487">
    <property type="entry name" value="THIOESTERASE"/>
    <property type="match status" value="1"/>
</dbReference>
<sequence>MKGAITAGRSRGWYGYCSNAGCMDDRPNPWIIRRKPIASPRLRLFCFPYAGAGSLVFHLWPDEMDADIEVCAVQLPGRENRLREPPVGDLSRLTRQLVDALAPYSREEFALFGHSFGALVAFELTRELHRCGLRLPRALFVSGRESPSSTNPYPPMGGLEGRAFVDEVVRRYGAIPRAILDEPALLELLIPTLRADLSIIEGYTYRRADPLPVPLCVFGGTEDRAVRRVELEAWRRETRSSFALKMFPGGHFFINEVRSQVLRAMELELGPEPRPK</sequence>
<evidence type="ECO:0000259" key="2">
    <source>
        <dbReference type="Pfam" id="PF00975"/>
    </source>
</evidence>
<gene>
    <name evidence="3" type="ORF">LVJ94_43395</name>
</gene>
<dbReference type="InterPro" id="IPR001031">
    <property type="entry name" value="Thioesterase"/>
</dbReference>
<accession>A0ABZ2KYI5</accession>
<reference evidence="3" key="1">
    <citation type="submission" date="2021-12" db="EMBL/GenBank/DDBJ databases">
        <title>Discovery of the Pendulisporaceae a myxobacterial family with distinct sporulation behavior and unique specialized metabolism.</title>
        <authorList>
            <person name="Garcia R."/>
            <person name="Popoff A."/>
            <person name="Bader C.D."/>
            <person name="Loehr J."/>
            <person name="Walesch S."/>
            <person name="Walt C."/>
            <person name="Boldt J."/>
            <person name="Bunk B."/>
            <person name="Haeckl F.J.F.P.J."/>
            <person name="Gunesch A.P."/>
            <person name="Birkelbach J."/>
            <person name="Nuebel U."/>
            <person name="Pietschmann T."/>
            <person name="Bach T."/>
            <person name="Mueller R."/>
        </authorList>
    </citation>
    <scope>NUCLEOTIDE SEQUENCE</scope>
    <source>
        <strain evidence="3">MSr11367</strain>
    </source>
</reference>
<evidence type="ECO:0000313" key="3">
    <source>
        <dbReference type="EMBL" id="WXB03739.1"/>
    </source>
</evidence>
<keyword evidence="4" id="KW-1185">Reference proteome</keyword>
<evidence type="ECO:0000256" key="1">
    <source>
        <dbReference type="ARBA" id="ARBA00007169"/>
    </source>
</evidence>
<name>A0ABZ2KYI5_9BACT</name>
<protein>
    <submittedName>
        <fullName evidence="3">Alpha/beta fold hydrolase</fullName>
    </submittedName>
</protein>
<dbReference type="Pfam" id="PF00975">
    <property type="entry name" value="Thioesterase"/>
    <property type="match status" value="1"/>
</dbReference>
<dbReference type="InterPro" id="IPR012223">
    <property type="entry name" value="TEII"/>
</dbReference>